<dbReference type="EMBL" id="CP003179">
    <property type="protein sequence ID" value="AEW04669.1"/>
    <property type="molecule type" value="Genomic_DNA"/>
</dbReference>
<dbReference type="Gene3D" id="3.90.120.10">
    <property type="entry name" value="DNA Methylase, subunit A, domain 2"/>
    <property type="match status" value="1"/>
</dbReference>
<comment type="similarity">
    <text evidence="5 6">Belongs to the class I-like SAM-binding methyltransferase superfamily. C5-methyltransferase family.</text>
</comment>
<dbReference type="Gene3D" id="3.40.50.150">
    <property type="entry name" value="Vaccinia Virus protein VP39"/>
    <property type="match status" value="1"/>
</dbReference>
<dbReference type="PROSITE" id="PS51679">
    <property type="entry name" value="SAM_MT_C5"/>
    <property type="match status" value="1"/>
</dbReference>
<keyword evidence="4" id="KW-0680">Restriction system</keyword>
<gene>
    <name evidence="8" type="ordered locus">Sulac_1169</name>
</gene>
<comment type="catalytic activity">
    <reaction evidence="7">
        <text>a 2'-deoxycytidine in DNA + S-adenosyl-L-methionine = a 5-methyl-2'-deoxycytidine in DNA + S-adenosyl-L-homocysteine + H(+)</text>
        <dbReference type="Rhea" id="RHEA:13681"/>
        <dbReference type="Rhea" id="RHEA-COMP:11369"/>
        <dbReference type="Rhea" id="RHEA-COMP:11370"/>
        <dbReference type="ChEBI" id="CHEBI:15378"/>
        <dbReference type="ChEBI" id="CHEBI:57856"/>
        <dbReference type="ChEBI" id="CHEBI:59789"/>
        <dbReference type="ChEBI" id="CHEBI:85452"/>
        <dbReference type="ChEBI" id="CHEBI:85454"/>
        <dbReference type="EC" id="2.1.1.37"/>
    </reaction>
</comment>
<protein>
    <recommendedName>
        <fullName evidence="7">Cytosine-specific methyltransferase</fullName>
        <ecNumber evidence="7">2.1.1.37</ecNumber>
    </recommendedName>
</protein>
<dbReference type="EC" id="2.1.1.37" evidence="7"/>
<dbReference type="PATRIC" id="fig|679936.5.peg.1228"/>
<name>G8TUM2_SULAD</name>
<reference evidence="9" key="1">
    <citation type="submission" date="2011-12" db="EMBL/GenBank/DDBJ databases">
        <title>The complete genome of chromosome of Sulfobacillus acidophilus DSM 10332.</title>
        <authorList>
            <person name="Lucas S."/>
            <person name="Han J."/>
            <person name="Lapidus A."/>
            <person name="Bruce D."/>
            <person name="Goodwin L."/>
            <person name="Pitluck S."/>
            <person name="Peters L."/>
            <person name="Kyrpides N."/>
            <person name="Mavromatis K."/>
            <person name="Ivanova N."/>
            <person name="Mikhailova N."/>
            <person name="Chertkov O."/>
            <person name="Saunders E."/>
            <person name="Detter J.C."/>
            <person name="Tapia R."/>
            <person name="Han C."/>
            <person name="Land M."/>
            <person name="Hauser L."/>
            <person name="Markowitz V."/>
            <person name="Cheng J.-F."/>
            <person name="Hugenholtz P."/>
            <person name="Woyke T."/>
            <person name="Wu D."/>
            <person name="Pukall R."/>
            <person name="Gehrich-Schroeter G."/>
            <person name="Schneider S."/>
            <person name="Klenk H.-P."/>
            <person name="Eisen J.A."/>
        </authorList>
    </citation>
    <scope>NUCLEOTIDE SEQUENCE [LARGE SCALE GENOMIC DNA]</scope>
    <source>
        <strain evidence="9">ATCC 700253 / DSM 10332 / NAL</strain>
    </source>
</reference>
<keyword evidence="3 5" id="KW-0949">S-adenosyl-L-methionine</keyword>
<dbReference type="PRINTS" id="PR00105">
    <property type="entry name" value="C5METTRFRASE"/>
</dbReference>
<dbReference type="Proteomes" id="UP000005439">
    <property type="component" value="Chromosome"/>
</dbReference>
<keyword evidence="1 5" id="KW-0489">Methyltransferase</keyword>
<organism evidence="8 9">
    <name type="scientific">Sulfobacillus acidophilus (strain ATCC 700253 / DSM 10332 / NAL)</name>
    <dbReference type="NCBI Taxonomy" id="679936"/>
    <lineage>
        <taxon>Bacteria</taxon>
        <taxon>Bacillati</taxon>
        <taxon>Bacillota</taxon>
        <taxon>Clostridia</taxon>
        <taxon>Eubacteriales</taxon>
        <taxon>Clostridiales Family XVII. Incertae Sedis</taxon>
        <taxon>Sulfobacillus</taxon>
    </lineage>
</organism>
<evidence type="ECO:0000256" key="1">
    <source>
        <dbReference type="ARBA" id="ARBA00022603"/>
    </source>
</evidence>
<dbReference type="Pfam" id="PF00145">
    <property type="entry name" value="DNA_methylase"/>
    <property type="match status" value="2"/>
</dbReference>
<dbReference type="PROSITE" id="PS00095">
    <property type="entry name" value="C5_MTASE_2"/>
    <property type="match status" value="1"/>
</dbReference>
<dbReference type="SUPFAM" id="SSF53335">
    <property type="entry name" value="S-adenosyl-L-methionine-dependent methyltransferases"/>
    <property type="match status" value="1"/>
</dbReference>
<reference evidence="8 9" key="2">
    <citation type="journal article" date="2012" name="Stand. Genomic Sci.">
        <title>Complete genome sequence of the moderately thermophilic mineral-sulfide-oxidizing firmicute Sulfobacillus acidophilus type strain (NAL(T)).</title>
        <authorList>
            <person name="Anderson I."/>
            <person name="Chertkov O."/>
            <person name="Chen A."/>
            <person name="Saunders E."/>
            <person name="Lapidus A."/>
            <person name="Nolan M."/>
            <person name="Lucas S."/>
            <person name="Hammon N."/>
            <person name="Deshpande S."/>
            <person name="Cheng J.F."/>
            <person name="Han C."/>
            <person name="Tapia R."/>
            <person name="Goodwin L.A."/>
            <person name="Pitluck S."/>
            <person name="Liolios K."/>
            <person name="Pagani I."/>
            <person name="Ivanova N."/>
            <person name="Mikhailova N."/>
            <person name="Pati A."/>
            <person name="Palaniappan K."/>
            <person name="Land M."/>
            <person name="Pan C."/>
            <person name="Rohde M."/>
            <person name="Pukall R."/>
            <person name="Goker M."/>
            <person name="Detter J.C."/>
            <person name="Woyke T."/>
            <person name="Bristow J."/>
            <person name="Eisen J.A."/>
            <person name="Markowitz V."/>
            <person name="Hugenholtz P."/>
            <person name="Kyrpides N.C."/>
            <person name="Klenk H.P."/>
            <person name="Mavromatis K."/>
        </authorList>
    </citation>
    <scope>NUCLEOTIDE SEQUENCE [LARGE SCALE GENOMIC DNA]</scope>
    <source>
        <strain evidence="9">ATCC 700253 / DSM 10332 / NAL</strain>
    </source>
</reference>
<dbReference type="GO" id="GO:0032259">
    <property type="term" value="P:methylation"/>
    <property type="evidence" value="ECO:0007669"/>
    <property type="project" value="UniProtKB-KW"/>
</dbReference>
<evidence type="ECO:0000256" key="6">
    <source>
        <dbReference type="RuleBase" id="RU000416"/>
    </source>
</evidence>
<evidence type="ECO:0000313" key="8">
    <source>
        <dbReference type="EMBL" id="AEW04669.1"/>
    </source>
</evidence>
<sequence>MALRVGSVFSGSGAMDLAFEQAGAEIAWQIELDAAAQSVLARHWPETPRYADVTQVDPADLDVVDVLIGGFPCQDLSISGRRRGLAGARSGLFYEWIRLLESLRPRWFLLENVPGLFSSNARRDFAYVLSALDQCGYGVAWRVLDSRYFGVPQRRRRVFIVGYLGTPAGPCQVLFKSDGLSRDLAAGRPTRDSLAAPVGMGAAATSGRGHSRRVDRSAHRIAGTLMASGAGLSRVAGQTHEIDFLVGPDDEAVAWGIRLSQTGANGTPVAQNVSPTITTDGAMAVFSEEACQPCTQPPDDPTWVITKAERIDMDADMTPTLRATSIRNLAVQTPDLVRRFTPREAERLQGLPDDWTRWGADGRELSDEARYRLIGNAITVPVVRWIAERIVQIDAVRDQWPEILNA</sequence>
<keyword evidence="2 5" id="KW-0808">Transferase</keyword>
<evidence type="ECO:0000256" key="4">
    <source>
        <dbReference type="ARBA" id="ARBA00022747"/>
    </source>
</evidence>
<dbReference type="HOGENOM" id="CLU_006958_13_1_9"/>
<dbReference type="InterPro" id="IPR018117">
    <property type="entry name" value="C5_DNA_meth_AS"/>
</dbReference>
<evidence type="ECO:0000256" key="7">
    <source>
        <dbReference type="RuleBase" id="RU000417"/>
    </source>
</evidence>
<dbReference type="PANTHER" id="PTHR10629">
    <property type="entry name" value="CYTOSINE-SPECIFIC METHYLTRANSFERASE"/>
    <property type="match status" value="1"/>
</dbReference>
<dbReference type="GO" id="GO:0003677">
    <property type="term" value="F:DNA binding"/>
    <property type="evidence" value="ECO:0007669"/>
    <property type="project" value="TreeGrafter"/>
</dbReference>
<dbReference type="PANTHER" id="PTHR10629:SF52">
    <property type="entry name" value="DNA (CYTOSINE-5)-METHYLTRANSFERASE 1"/>
    <property type="match status" value="1"/>
</dbReference>
<dbReference type="GO" id="GO:0044027">
    <property type="term" value="P:negative regulation of gene expression via chromosomal CpG island methylation"/>
    <property type="evidence" value="ECO:0007669"/>
    <property type="project" value="TreeGrafter"/>
</dbReference>
<dbReference type="InterPro" id="IPR001525">
    <property type="entry name" value="C5_MeTfrase"/>
</dbReference>
<dbReference type="NCBIfam" id="TIGR00675">
    <property type="entry name" value="dcm"/>
    <property type="match status" value="1"/>
</dbReference>
<dbReference type="InterPro" id="IPR031303">
    <property type="entry name" value="C5_meth_CS"/>
</dbReference>
<proteinExistence type="inferred from homology"/>
<dbReference type="InterPro" id="IPR029063">
    <property type="entry name" value="SAM-dependent_MTases_sf"/>
</dbReference>
<dbReference type="PROSITE" id="PS00094">
    <property type="entry name" value="C5_MTASE_1"/>
    <property type="match status" value="1"/>
</dbReference>
<dbReference type="REBASE" id="43449">
    <property type="entry name" value="M.Sac10332ORF1169P"/>
</dbReference>
<keyword evidence="9" id="KW-1185">Reference proteome</keyword>
<dbReference type="KEGG" id="sap:Sulac_1169"/>
<accession>G8TUM2</accession>
<evidence type="ECO:0000256" key="2">
    <source>
        <dbReference type="ARBA" id="ARBA00022679"/>
    </source>
</evidence>
<evidence type="ECO:0000256" key="5">
    <source>
        <dbReference type="PROSITE-ProRule" id="PRU01016"/>
    </source>
</evidence>
<dbReference type="GO" id="GO:0009307">
    <property type="term" value="P:DNA restriction-modification system"/>
    <property type="evidence" value="ECO:0007669"/>
    <property type="project" value="UniProtKB-KW"/>
</dbReference>
<dbReference type="STRING" id="679936.Sulac_1169"/>
<evidence type="ECO:0000256" key="3">
    <source>
        <dbReference type="ARBA" id="ARBA00022691"/>
    </source>
</evidence>
<evidence type="ECO:0000313" key="9">
    <source>
        <dbReference type="Proteomes" id="UP000005439"/>
    </source>
</evidence>
<dbReference type="InterPro" id="IPR050390">
    <property type="entry name" value="C5-Methyltransferase"/>
</dbReference>
<feature type="active site" evidence="5">
    <location>
        <position position="73"/>
    </location>
</feature>
<dbReference type="AlphaFoldDB" id="G8TUM2"/>
<dbReference type="GO" id="GO:0003886">
    <property type="term" value="F:DNA (cytosine-5-)-methyltransferase activity"/>
    <property type="evidence" value="ECO:0007669"/>
    <property type="project" value="UniProtKB-EC"/>
</dbReference>